<protein>
    <submittedName>
        <fullName evidence="1">Uncharacterized protein</fullName>
    </submittedName>
</protein>
<evidence type="ECO:0000313" key="2">
    <source>
        <dbReference type="Proteomes" id="UP000016843"/>
    </source>
</evidence>
<dbReference type="AlphaFoldDB" id="U5BWG0"/>
<comment type="caution">
    <text evidence="1">The sequence shown here is derived from an EMBL/GenBank/DDBJ whole genome shotgun (WGS) entry which is preliminary data.</text>
</comment>
<accession>U5BWG0</accession>
<keyword evidence="2" id="KW-1185">Reference proteome</keyword>
<dbReference type="Proteomes" id="UP000016843">
    <property type="component" value="Unassembled WGS sequence"/>
</dbReference>
<reference evidence="1 2" key="1">
    <citation type="journal article" date="2013" name="Genome Announc.">
        <title>Draft Genome Sequence of the Psychrophilic and Alkaliphilic Rhodonellum psychrophilum Strain GCM71T.</title>
        <authorList>
            <person name="Hauptmann A.L."/>
            <person name="Glaring M.A."/>
            <person name="Hallin P.F."/>
            <person name="Prieme A."/>
            <person name="Stougaard P."/>
        </authorList>
    </citation>
    <scope>NUCLEOTIDE SEQUENCE [LARGE SCALE GENOMIC DNA]</scope>
    <source>
        <strain evidence="1 2">GCM71</strain>
    </source>
</reference>
<name>U5BWG0_9BACT</name>
<gene>
    <name evidence="1" type="ORF">P872_10855</name>
</gene>
<evidence type="ECO:0000313" key="1">
    <source>
        <dbReference type="EMBL" id="ERM80941.1"/>
    </source>
</evidence>
<sequence>MNLIIDDEDLLLQSRKGYFIRLLNGGDNI</sequence>
<dbReference type="EMBL" id="AWXR01000069">
    <property type="protein sequence ID" value="ERM80941.1"/>
    <property type="molecule type" value="Genomic_DNA"/>
</dbReference>
<proteinExistence type="predicted"/>
<organism evidence="1 2">
    <name type="scientific">Rhodonellum psychrophilum GCM71 = DSM 17998</name>
    <dbReference type="NCBI Taxonomy" id="1123057"/>
    <lineage>
        <taxon>Bacteria</taxon>
        <taxon>Pseudomonadati</taxon>
        <taxon>Bacteroidota</taxon>
        <taxon>Cytophagia</taxon>
        <taxon>Cytophagales</taxon>
        <taxon>Cytophagaceae</taxon>
        <taxon>Rhodonellum</taxon>
    </lineage>
</organism>